<dbReference type="EMBL" id="LT906434">
    <property type="protein sequence ID" value="SNU79816.1"/>
    <property type="molecule type" value="Genomic_DNA"/>
</dbReference>
<evidence type="ECO:0000313" key="3">
    <source>
        <dbReference type="Proteomes" id="UP000215033"/>
    </source>
</evidence>
<name>A0AB38DRT7_9NEIS</name>
<gene>
    <name evidence="2" type="ORF">SAMEA4504057_01322</name>
</gene>
<dbReference type="AlphaFoldDB" id="A0AB38DRT7"/>
<reference evidence="2 3" key="1">
    <citation type="submission" date="2017-06" db="EMBL/GenBank/DDBJ databases">
        <authorList>
            <consortium name="Pathogen Informatics"/>
        </authorList>
    </citation>
    <scope>NUCLEOTIDE SEQUENCE [LARGE SCALE GENOMIC DNA]</scope>
    <source>
        <strain evidence="2 3">NCTC12230</strain>
    </source>
</reference>
<feature type="transmembrane region" description="Helical" evidence="1">
    <location>
        <begin position="34"/>
        <end position="54"/>
    </location>
</feature>
<dbReference type="KEGG" id="nzo:SAMEA4504057_1322"/>
<keyword evidence="1" id="KW-0472">Membrane</keyword>
<organism evidence="2 3">
    <name type="scientific">Neisseria zoodegmatis</name>
    <dbReference type="NCBI Taxonomy" id="326523"/>
    <lineage>
        <taxon>Bacteria</taxon>
        <taxon>Pseudomonadati</taxon>
        <taxon>Pseudomonadota</taxon>
        <taxon>Betaproteobacteria</taxon>
        <taxon>Neisseriales</taxon>
        <taxon>Neisseriaceae</taxon>
        <taxon>Neisseria</taxon>
    </lineage>
</organism>
<proteinExistence type="predicted"/>
<protein>
    <submittedName>
        <fullName evidence="2">Uncharacterized protein</fullName>
    </submittedName>
</protein>
<keyword evidence="1" id="KW-0812">Transmembrane</keyword>
<evidence type="ECO:0000313" key="2">
    <source>
        <dbReference type="EMBL" id="SNU79816.1"/>
    </source>
</evidence>
<dbReference type="Proteomes" id="UP000215033">
    <property type="component" value="Chromosome 1"/>
</dbReference>
<sequence length="76" mass="8715">MTVGNNEIKYNRNKDRISIGILVHILKKCLPADFTGFSIIGVTFGYGVPFSFVYRIRTNTEFPRYFADRDALCEFG</sequence>
<keyword evidence="1" id="KW-1133">Transmembrane helix</keyword>
<accession>A0AB38DRT7</accession>
<evidence type="ECO:0000256" key="1">
    <source>
        <dbReference type="SAM" id="Phobius"/>
    </source>
</evidence>